<evidence type="ECO:0000256" key="4">
    <source>
        <dbReference type="ARBA" id="ARBA00022833"/>
    </source>
</evidence>
<dbReference type="PANTHER" id="PTHR42978">
    <property type="entry name" value="QUORUM-QUENCHING LACTONASE YTNP-RELATED-RELATED"/>
    <property type="match status" value="1"/>
</dbReference>
<sequence length="291" mass="32158">MDEPSKIYRVGDATITRVLEQSFPFKAQTLFADFDPAVIEEHGTWLKDGHIDATAEHFILSVNTWVVRLGGKVILIDTASGNHKNRPFSALFHQLNTPYLERLARAGVTPDEVDFVLLTHLHVDHVGWNTRLNDGRWVPTFPNARYVFSSAERQHFDTAAGASRRMVFDDSVLPVIEAGLAEEIGPEGGEYLPGIRFCSTPGHSAGHMSIELESAGAHALFSGDVWHHAIQVYRPAWSSMFCADKSRANASREWVLERAADTGATVFTPHFSGTSAGEVTHAGSGFTWRFL</sequence>
<gene>
    <name evidence="6" type="ORF">SAMN05444168_7360</name>
</gene>
<keyword evidence="4" id="KW-0862">Zinc</keyword>
<dbReference type="Gene3D" id="3.60.15.10">
    <property type="entry name" value="Ribonuclease Z/Hydroxyacylglutathione hydrolase-like"/>
    <property type="match status" value="1"/>
</dbReference>
<evidence type="ECO:0000313" key="7">
    <source>
        <dbReference type="Proteomes" id="UP000184693"/>
    </source>
</evidence>
<dbReference type="AlphaFoldDB" id="A0A1N6KJZ6"/>
<dbReference type="RefSeq" id="WP_074269054.1">
    <property type="nucleotide sequence ID" value="NZ_FSRM01000002.1"/>
</dbReference>
<organism evidence="6 7">
    <name type="scientific">Paraburkholderia phenazinium</name>
    <dbReference type="NCBI Taxonomy" id="60549"/>
    <lineage>
        <taxon>Bacteria</taxon>
        <taxon>Pseudomonadati</taxon>
        <taxon>Pseudomonadota</taxon>
        <taxon>Betaproteobacteria</taxon>
        <taxon>Burkholderiales</taxon>
        <taxon>Burkholderiaceae</taxon>
        <taxon>Paraburkholderia</taxon>
    </lineage>
</organism>
<comment type="similarity">
    <text evidence="1">Belongs to the metallo-beta-lactamase superfamily.</text>
</comment>
<dbReference type="SMART" id="SM00849">
    <property type="entry name" value="Lactamase_B"/>
    <property type="match status" value="1"/>
</dbReference>
<dbReference type="GO" id="GO:0046872">
    <property type="term" value="F:metal ion binding"/>
    <property type="evidence" value="ECO:0007669"/>
    <property type="project" value="UniProtKB-KW"/>
</dbReference>
<accession>A0A1N6KJZ6</accession>
<dbReference type="PANTHER" id="PTHR42978:SF6">
    <property type="entry name" value="QUORUM-QUENCHING LACTONASE YTNP-RELATED"/>
    <property type="match status" value="1"/>
</dbReference>
<name>A0A1N6KJZ6_9BURK</name>
<keyword evidence="2" id="KW-0479">Metal-binding</keyword>
<dbReference type="InterPro" id="IPR036866">
    <property type="entry name" value="RibonucZ/Hydroxyglut_hydro"/>
</dbReference>
<feature type="domain" description="Metallo-beta-lactamase" evidence="5">
    <location>
        <begin position="61"/>
        <end position="270"/>
    </location>
</feature>
<evidence type="ECO:0000256" key="2">
    <source>
        <dbReference type="ARBA" id="ARBA00022723"/>
    </source>
</evidence>
<dbReference type="InterPro" id="IPR001279">
    <property type="entry name" value="Metallo-B-lactamas"/>
</dbReference>
<dbReference type="SUPFAM" id="SSF56281">
    <property type="entry name" value="Metallo-hydrolase/oxidoreductase"/>
    <property type="match status" value="1"/>
</dbReference>
<protein>
    <submittedName>
        <fullName evidence="6">Glyoxylase, beta-lactamase superfamily II</fullName>
    </submittedName>
</protein>
<dbReference type="EMBL" id="FSRM01000002">
    <property type="protein sequence ID" value="SIO56646.1"/>
    <property type="molecule type" value="Genomic_DNA"/>
</dbReference>
<reference evidence="6 7" key="1">
    <citation type="submission" date="2016-11" db="EMBL/GenBank/DDBJ databases">
        <authorList>
            <person name="Jaros S."/>
            <person name="Januszkiewicz K."/>
            <person name="Wedrychowicz H."/>
        </authorList>
    </citation>
    <scope>NUCLEOTIDE SEQUENCE [LARGE SCALE GENOMIC DNA]</scope>
    <source>
        <strain evidence="6 7">GAS86</strain>
    </source>
</reference>
<evidence type="ECO:0000259" key="5">
    <source>
        <dbReference type="SMART" id="SM00849"/>
    </source>
</evidence>
<proteinExistence type="inferred from homology"/>
<dbReference type="Pfam" id="PF00753">
    <property type="entry name" value="Lactamase_B"/>
    <property type="match status" value="1"/>
</dbReference>
<dbReference type="GO" id="GO:0016787">
    <property type="term" value="F:hydrolase activity"/>
    <property type="evidence" value="ECO:0007669"/>
    <property type="project" value="UniProtKB-KW"/>
</dbReference>
<dbReference type="OrthoDB" id="5443440at2"/>
<evidence type="ECO:0000256" key="3">
    <source>
        <dbReference type="ARBA" id="ARBA00022801"/>
    </source>
</evidence>
<evidence type="ECO:0000313" key="6">
    <source>
        <dbReference type="EMBL" id="SIO56646.1"/>
    </source>
</evidence>
<evidence type="ECO:0000256" key="1">
    <source>
        <dbReference type="ARBA" id="ARBA00007749"/>
    </source>
</evidence>
<dbReference type="Proteomes" id="UP000184693">
    <property type="component" value="Unassembled WGS sequence"/>
</dbReference>
<dbReference type="InterPro" id="IPR051013">
    <property type="entry name" value="MBL_superfamily_lactonases"/>
</dbReference>
<keyword evidence="3" id="KW-0378">Hydrolase</keyword>
<dbReference type="CDD" id="cd16277">
    <property type="entry name" value="metallo-hydrolase-like_MBL-fold"/>
    <property type="match status" value="1"/>
</dbReference>